<dbReference type="Proteomes" id="UP000002574">
    <property type="component" value="Chromosome"/>
</dbReference>
<evidence type="ECO:0000256" key="6">
    <source>
        <dbReference type="ARBA" id="ARBA00023186"/>
    </source>
</evidence>
<keyword evidence="6" id="KW-0143">Chaperone</keyword>
<dbReference type="RefSeq" id="WP_012964269.1">
    <property type="nucleotide sequence ID" value="NC_013799.1"/>
</dbReference>
<feature type="transmembrane region" description="Helical" evidence="9">
    <location>
        <begin position="6"/>
        <end position="28"/>
    </location>
</feature>
<dbReference type="OrthoDB" id="15006at2"/>
<evidence type="ECO:0000313" key="11">
    <source>
        <dbReference type="EMBL" id="BAI70089.1"/>
    </source>
</evidence>
<dbReference type="SUPFAM" id="SSF48452">
    <property type="entry name" value="TPR-like"/>
    <property type="match status" value="1"/>
</dbReference>
<keyword evidence="3 9" id="KW-0812">Transmembrane</keyword>
<dbReference type="KEGG" id="hte:Hydth_1628"/>
<proteinExistence type="inferred from homology"/>
<dbReference type="Pfam" id="PF09976">
    <property type="entry name" value="TPR_21"/>
    <property type="match status" value="1"/>
</dbReference>
<keyword evidence="2" id="KW-1003">Cell membrane</keyword>
<sequence length="189" mass="21728">MGYSVIRIALLLAGVCLLVGAFLGWRWWESRRLSKISYQEYQIRREIQSGNYQEAQKLIKKVAEEESPYTPLVLSYRLYLEREGGLQVDEVKTLQSIISSLKDKDILSLYRERLAYAYFTAGNYQKALELLESIKGDSLNYYSAQILKGLVLEKVGRRDEAKAVYSQVEKMAKGTYFGNIASALLMEER</sequence>
<keyword evidence="5 9" id="KW-0472">Membrane</keyword>
<dbReference type="STRING" id="608538.HTH_1642"/>
<evidence type="ECO:0000256" key="7">
    <source>
        <dbReference type="ARBA" id="ARBA00024197"/>
    </source>
</evidence>
<keyword evidence="4 9" id="KW-1133">Transmembrane helix</keyword>
<evidence type="ECO:0000256" key="2">
    <source>
        <dbReference type="ARBA" id="ARBA00022475"/>
    </source>
</evidence>
<protein>
    <recommendedName>
        <fullName evidence="8">Ancillary SecYEG translocon subunit</fullName>
    </recommendedName>
</protein>
<dbReference type="PANTHER" id="PTHR38035:SF1">
    <property type="entry name" value="ANCILLARY SECYEG TRANSLOCON SUBUNIT"/>
    <property type="match status" value="1"/>
</dbReference>
<accession>D3DJT7</accession>
<evidence type="ECO:0000259" key="10">
    <source>
        <dbReference type="Pfam" id="PF09976"/>
    </source>
</evidence>
<organism evidence="11 12">
    <name type="scientific">Hydrogenobacter thermophilus (strain DSM 6534 / IAM 12695 / TK-6)</name>
    <dbReference type="NCBI Taxonomy" id="608538"/>
    <lineage>
        <taxon>Bacteria</taxon>
        <taxon>Pseudomonadati</taxon>
        <taxon>Aquificota</taxon>
        <taxon>Aquificia</taxon>
        <taxon>Aquificales</taxon>
        <taxon>Aquificaceae</taxon>
        <taxon>Hydrogenobacter</taxon>
    </lineage>
</organism>
<evidence type="ECO:0000256" key="9">
    <source>
        <dbReference type="SAM" id="Phobius"/>
    </source>
</evidence>
<dbReference type="InterPro" id="IPR026039">
    <property type="entry name" value="YfgM"/>
</dbReference>
<dbReference type="KEGG" id="hth:HTH_1642"/>
<comment type="similarity">
    <text evidence="7">Belongs to the YfgM family.</text>
</comment>
<evidence type="ECO:0000256" key="3">
    <source>
        <dbReference type="ARBA" id="ARBA00022692"/>
    </source>
</evidence>
<dbReference type="InterPro" id="IPR018704">
    <property type="entry name" value="SecYEG/CpoB_TPR"/>
</dbReference>
<name>D3DJT7_HYDTT</name>
<dbReference type="Gene3D" id="1.25.40.10">
    <property type="entry name" value="Tetratricopeptide repeat domain"/>
    <property type="match status" value="1"/>
</dbReference>
<dbReference type="InterPro" id="IPR011990">
    <property type="entry name" value="TPR-like_helical_dom_sf"/>
</dbReference>
<dbReference type="GO" id="GO:0005886">
    <property type="term" value="C:plasma membrane"/>
    <property type="evidence" value="ECO:0007669"/>
    <property type="project" value="UniProtKB-SubCell"/>
</dbReference>
<evidence type="ECO:0000256" key="5">
    <source>
        <dbReference type="ARBA" id="ARBA00023136"/>
    </source>
</evidence>
<comment type="subcellular location">
    <subcellularLocation>
        <location evidence="1">Cell membrane</location>
        <topology evidence="1">Single-pass type II membrane protein</topology>
    </subcellularLocation>
</comment>
<gene>
    <name evidence="11" type="ordered locus">HTH_1642</name>
</gene>
<evidence type="ECO:0000256" key="1">
    <source>
        <dbReference type="ARBA" id="ARBA00004401"/>
    </source>
</evidence>
<dbReference type="EMBL" id="AP011112">
    <property type="protein sequence ID" value="BAI70089.1"/>
    <property type="molecule type" value="Genomic_DNA"/>
</dbReference>
<dbReference type="GO" id="GO:0044877">
    <property type="term" value="F:protein-containing complex binding"/>
    <property type="evidence" value="ECO:0007669"/>
    <property type="project" value="InterPro"/>
</dbReference>
<dbReference type="PANTHER" id="PTHR38035">
    <property type="entry name" value="UPF0070 PROTEIN YFGM"/>
    <property type="match status" value="1"/>
</dbReference>
<evidence type="ECO:0000256" key="8">
    <source>
        <dbReference type="ARBA" id="ARBA00024235"/>
    </source>
</evidence>
<evidence type="ECO:0000256" key="4">
    <source>
        <dbReference type="ARBA" id="ARBA00022989"/>
    </source>
</evidence>
<dbReference type="AlphaFoldDB" id="D3DJT7"/>
<dbReference type="eggNOG" id="COG2976">
    <property type="taxonomic scope" value="Bacteria"/>
</dbReference>
<reference evidence="11 12" key="1">
    <citation type="journal article" date="2010" name="J. Bacteriol.">
        <title>Complete genome sequence of the thermophilic, obligately chemolithoautotrophic hydrogen-oxidizing bacterium Hydrogenobacter thermophilus TK-6.</title>
        <authorList>
            <person name="Arai H."/>
            <person name="Kanbe H."/>
            <person name="Ishii M."/>
            <person name="Igarashi Y."/>
        </authorList>
    </citation>
    <scope>NUCLEOTIDE SEQUENCE [LARGE SCALE GENOMIC DNA]</scope>
    <source>
        <strain evidence="12">DSM 6534 / IAM 12695 / TK-6 [Tokyo]</strain>
    </source>
</reference>
<evidence type="ECO:0000313" key="12">
    <source>
        <dbReference type="Proteomes" id="UP000002574"/>
    </source>
</evidence>
<feature type="domain" description="Ancillary SecYEG translocon subunit/Cell division coordinator CpoB TPR" evidence="10">
    <location>
        <begin position="10"/>
        <end position="168"/>
    </location>
</feature>
<keyword evidence="12" id="KW-1185">Reference proteome</keyword>